<feature type="region of interest" description="Disordered" evidence="1">
    <location>
        <begin position="486"/>
        <end position="541"/>
    </location>
</feature>
<evidence type="ECO:0000313" key="2">
    <source>
        <dbReference type="EMBL" id="KAK7063837.1"/>
    </source>
</evidence>
<protein>
    <submittedName>
        <fullName evidence="2">Uncharacterized protein</fullName>
    </submittedName>
</protein>
<feature type="compositionally biased region" description="Low complexity" evidence="1">
    <location>
        <begin position="382"/>
        <end position="424"/>
    </location>
</feature>
<feature type="compositionally biased region" description="Basic and acidic residues" evidence="1">
    <location>
        <begin position="504"/>
        <end position="513"/>
    </location>
</feature>
<feature type="region of interest" description="Disordered" evidence="1">
    <location>
        <begin position="436"/>
        <end position="470"/>
    </location>
</feature>
<gene>
    <name evidence="2" type="ORF">R3P38DRAFT_2756673</name>
</gene>
<reference evidence="2 3" key="1">
    <citation type="journal article" date="2024" name="J Genomics">
        <title>Draft genome sequencing and assembly of Favolaschia claudopus CIRM-BRFM 2984 isolated from oak limbs.</title>
        <authorList>
            <person name="Navarro D."/>
            <person name="Drula E."/>
            <person name="Chaduli D."/>
            <person name="Cazenave R."/>
            <person name="Ahrendt S."/>
            <person name="Wang J."/>
            <person name="Lipzen A."/>
            <person name="Daum C."/>
            <person name="Barry K."/>
            <person name="Grigoriev I.V."/>
            <person name="Favel A."/>
            <person name="Rosso M.N."/>
            <person name="Martin F."/>
        </authorList>
    </citation>
    <scope>NUCLEOTIDE SEQUENCE [LARGE SCALE GENOMIC DNA]</scope>
    <source>
        <strain evidence="2 3">CIRM-BRFM 2984</strain>
    </source>
</reference>
<feature type="compositionally biased region" description="Polar residues" evidence="1">
    <location>
        <begin position="689"/>
        <end position="699"/>
    </location>
</feature>
<dbReference type="EMBL" id="JAWWNJ010000001">
    <property type="protein sequence ID" value="KAK7063837.1"/>
    <property type="molecule type" value="Genomic_DNA"/>
</dbReference>
<feature type="compositionally biased region" description="Low complexity" evidence="1">
    <location>
        <begin position="96"/>
        <end position="107"/>
    </location>
</feature>
<feature type="compositionally biased region" description="Pro residues" evidence="1">
    <location>
        <begin position="284"/>
        <end position="293"/>
    </location>
</feature>
<organism evidence="2 3">
    <name type="scientific">Favolaschia claudopus</name>
    <dbReference type="NCBI Taxonomy" id="2862362"/>
    <lineage>
        <taxon>Eukaryota</taxon>
        <taxon>Fungi</taxon>
        <taxon>Dikarya</taxon>
        <taxon>Basidiomycota</taxon>
        <taxon>Agaricomycotina</taxon>
        <taxon>Agaricomycetes</taxon>
        <taxon>Agaricomycetidae</taxon>
        <taxon>Agaricales</taxon>
        <taxon>Marasmiineae</taxon>
        <taxon>Mycenaceae</taxon>
        <taxon>Favolaschia</taxon>
    </lineage>
</organism>
<feature type="compositionally biased region" description="Pro residues" evidence="1">
    <location>
        <begin position="108"/>
        <end position="118"/>
    </location>
</feature>
<accession>A0AAW0EIB5</accession>
<feature type="compositionally biased region" description="Low complexity" evidence="1">
    <location>
        <begin position="806"/>
        <end position="815"/>
    </location>
</feature>
<proteinExistence type="predicted"/>
<feature type="region of interest" description="Disordered" evidence="1">
    <location>
        <begin position="682"/>
        <end position="702"/>
    </location>
</feature>
<dbReference type="PANTHER" id="PTHR16021">
    <property type="entry name" value="MANSC DOMAIN CONTAINING PROTEIN 1"/>
    <property type="match status" value="1"/>
</dbReference>
<dbReference type="InterPro" id="IPR052660">
    <property type="entry name" value="Erythrocyte_Invasion_ImmMod"/>
</dbReference>
<keyword evidence="3" id="KW-1185">Reference proteome</keyword>
<evidence type="ECO:0000313" key="3">
    <source>
        <dbReference type="Proteomes" id="UP001362999"/>
    </source>
</evidence>
<evidence type="ECO:0000256" key="1">
    <source>
        <dbReference type="SAM" id="MobiDB-lite"/>
    </source>
</evidence>
<feature type="region of interest" description="Disordered" evidence="1">
    <location>
        <begin position="772"/>
        <end position="854"/>
    </location>
</feature>
<feature type="compositionally biased region" description="Gly residues" evidence="1">
    <location>
        <begin position="772"/>
        <end position="785"/>
    </location>
</feature>
<feature type="region of interest" description="Disordered" evidence="1">
    <location>
        <begin position="284"/>
        <end position="313"/>
    </location>
</feature>
<feature type="compositionally biased region" description="Low complexity" evidence="1">
    <location>
        <begin position="523"/>
        <end position="541"/>
    </location>
</feature>
<sequence length="982" mass="107944">MTRREFGGGHEAGKVLYHGKAEFQMRVGVGLLEEIRRVCPEDAGGERMLWMSREFAGRGLVARMLNRGRAREVSSAAIHRLHSEERHRRRRPGPPRSRSPSSDNSPSLSPPSTSPTPPLTLSDRVHIAYADDNFHLAKILLLRLQGIEVTSDNDPRIAAVKDEDFDACFVPFGRLDDVPIMSQDPVVRRADALKDKERLWDTEARRFTEERCKHAAIKRRQADNMLEQDRIRLIKQKEAAAAALDLRRRRTKPTARTLNFALVPPVPTPVQKYSYDFPFTRIPPKPTAPPPSLPVLRRRSPVRLHPPDDPPPTRVSFAQVLASMRGELFPVLPCERPLPTADRKHRALLDALLVLDLAAAELEASRKGKRRAVPVAPCICGSSSSDSSSSSTSSSSSSTSSRTSSWLSFGSARSRTSTSTSATSLSSSWASASTLLSADSPTKQPKYATMSWLPGATRTTSPEPTSDEGDFPARFVEEQRRCRCGGNNYHQPRDVPRVPVGRHPLLELDEPRTRMRRSASEDSQTSTTSTSTTSSATTTRTQQIAKTLTRLAELARGVQAAYVRAVVVGYGVGVDGAAFDESAGRAFDDSASRMREEEENGERWDVDVRREAMRVSMARVEVRREREEKEKRPASFVGGGKRRTKTNVREMGRRAEVRDVRRFLCLDADSTATTLTVVDAAADAEKPTESSQPQPQIQPTDAVEEEEITFFGPLAPLSALPSAARVKAMWTKPVSAPVSPSASGSQRRERVFKPVVMLPRSPWAPPPLSLSFGGGGNEGEAGAGVGRCRAGRGRRERESDVTVEATEGWGEEGWTQDSADQHTNNGHDRESQLQDAEDRDRDMEDEDYGPPVRVRARAVPNSAFLRLKALHHEALPLLLANAPFNGVLSSRYLDPMSPSTPTLVNAQTTAYTNANAHPNTNTNSNSNAPTNVKNTYTYDHALLANLKPRRPRECVVGVGVDYAFGSGLRFVYAAAKGVEVGG</sequence>
<dbReference type="Proteomes" id="UP001362999">
    <property type="component" value="Unassembled WGS sequence"/>
</dbReference>
<feature type="region of interest" description="Disordered" evidence="1">
    <location>
        <begin position="73"/>
        <end position="119"/>
    </location>
</feature>
<feature type="compositionally biased region" description="Basic and acidic residues" evidence="1">
    <location>
        <begin position="825"/>
        <end position="842"/>
    </location>
</feature>
<feature type="region of interest" description="Disordered" evidence="1">
    <location>
        <begin position="376"/>
        <end position="424"/>
    </location>
</feature>
<dbReference type="PANTHER" id="PTHR16021:SF23">
    <property type="entry name" value="FI18411P1-RELATED"/>
    <property type="match status" value="1"/>
</dbReference>
<name>A0AAW0EIB5_9AGAR</name>
<dbReference type="AlphaFoldDB" id="A0AAW0EIB5"/>
<comment type="caution">
    <text evidence="2">The sequence shown here is derived from an EMBL/GenBank/DDBJ whole genome shotgun (WGS) entry which is preliminary data.</text>
</comment>